<feature type="region of interest" description="Disordered" evidence="3">
    <location>
        <begin position="958"/>
        <end position="987"/>
    </location>
</feature>
<dbReference type="InterPro" id="IPR051023">
    <property type="entry name" value="PP2A_Regulatory_Subunit_A"/>
</dbReference>
<keyword evidence="1" id="KW-0677">Repeat</keyword>
<feature type="compositionally biased region" description="Low complexity" evidence="3">
    <location>
        <begin position="301"/>
        <end position="315"/>
    </location>
</feature>
<feature type="region of interest" description="Disordered" evidence="3">
    <location>
        <begin position="275"/>
        <end position="371"/>
    </location>
</feature>
<dbReference type="PROSITE" id="PS50077">
    <property type="entry name" value="HEAT_REPEAT"/>
    <property type="match status" value="1"/>
</dbReference>
<dbReference type="RefSeq" id="XP_043178513.1">
    <property type="nucleotide sequence ID" value="XM_043323017.1"/>
</dbReference>
<feature type="region of interest" description="Disordered" evidence="3">
    <location>
        <begin position="239"/>
        <end position="263"/>
    </location>
</feature>
<evidence type="ECO:0000313" key="4">
    <source>
        <dbReference type="EMBL" id="QRW18276.1"/>
    </source>
</evidence>
<dbReference type="PANTHER" id="PTHR10648">
    <property type="entry name" value="SERINE/THREONINE-PROTEIN PHOSPHATASE PP2A 65 KDA REGULATORY SUBUNIT"/>
    <property type="match status" value="1"/>
</dbReference>
<feature type="repeat" description="HEAT" evidence="2">
    <location>
        <begin position="548"/>
        <end position="586"/>
    </location>
</feature>
<feature type="compositionally biased region" description="Low complexity" evidence="3">
    <location>
        <begin position="330"/>
        <end position="342"/>
    </location>
</feature>
<evidence type="ECO:0000313" key="5">
    <source>
        <dbReference type="Proteomes" id="UP000650533"/>
    </source>
</evidence>
<name>A0A8H8NTQ3_9AGAM</name>
<evidence type="ECO:0000256" key="1">
    <source>
        <dbReference type="ARBA" id="ARBA00022737"/>
    </source>
</evidence>
<dbReference type="Proteomes" id="UP000650533">
    <property type="component" value="Chromosome 3"/>
</dbReference>
<sequence length="987" mass="106713">MSRALPTYLKEVTPTEAVEYVLPLLGGLAIDEEERVKEAFVGELLVIIWWFFTTCRVTDQEPEPAPENAEPDPDVIPLVSVQSFSAVLASLLLSSNSEVSATARGTVIELLGRTRWVVAGKDLDQEQTTQFCETMRPVGPWSRGRLGIEEARMIQLEMIYGVIIDLGRLDLNAEVVEDQAAQDALYTLENNEHEDLSTLVPPTDDDSCLDPLVTPTPETSKSYANPMIYSDDEASVSGSETVSSFNQTLESSGTSIELPRSAPASVTTFNHTRALAPASKSAPGIGGNTSSSSSLNLPELSPADSSRSSVASPAEPVSPPENDEPRELSKSSNLSHSESMSLALPRSKISLSLPGSDTDTDNDDMLWHTPRGGEGFESGYFGSSNVTRESSPIATTSRLGVTRPGLERHSSSVSLVSEINPDEYVDAEWVDAEHSLENGVVGNGGGEDEIVVNGVEEGESDPGVGVGTVTNSASAGVTENGTAEGQGGEGWTEDAYIDDGAAAEEAAIGRVASMSLVAAVASSGVVDDEIYTLFIEEVLRISSDPVYWLPILESLVNDTESHVRQSSVYAIPSVLKRLDPQHRRELAIKYMLKLCNDDIEVVRTGSLQVLAEVIHTFHEDKSGPPDELIDFFLQGEKDLVRAPLPKTEAERATPSAEKDLIVTGEPSRVHTLKLIRASQTQIARLSAPMESALGVYTYLAEESWHTPKVRATLAASVGEIARIVGTEAARKDVIPVWWICLSSDQREAKLKALTALPLLLESLDGPGRSEVASKLGEAWEKHVSDWKVRDTFARQLSAVVPMLSHEGAVLCRIFKGGLEDRVAAIREAVIDALPVLYQVLRGNHALLKVARDDLFALGASGMSRHKTNFLASCRALVQGGQGDSILKDSRFGPSIVPLAQHSVIDVRIGLGRLMTAICENHMHTWKERPRWIVDCLEKLSLDSSADVRAFVHRVTSSEYVEPKSVESARPRPTGTSTPSFAEFSRPP</sequence>
<dbReference type="InterPro" id="IPR016024">
    <property type="entry name" value="ARM-type_fold"/>
</dbReference>
<dbReference type="AlphaFoldDB" id="A0A8H8NTQ3"/>
<evidence type="ECO:0000256" key="3">
    <source>
        <dbReference type="SAM" id="MobiDB-lite"/>
    </source>
</evidence>
<gene>
    <name evidence="4" type="ORF">RhiXN_03200</name>
</gene>
<evidence type="ECO:0000256" key="2">
    <source>
        <dbReference type="PROSITE-ProRule" id="PRU00103"/>
    </source>
</evidence>
<feature type="region of interest" description="Disordered" evidence="3">
    <location>
        <begin position="471"/>
        <end position="490"/>
    </location>
</feature>
<dbReference type="InterPro" id="IPR021133">
    <property type="entry name" value="HEAT_type_2"/>
</dbReference>
<feature type="region of interest" description="Disordered" evidence="3">
    <location>
        <begin position="199"/>
        <end position="226"/>
    </location>
</feature>
<accession>A0A8H8NTQ3</accession>
<dbReference type="Gene3D" id="1.25.10.10">
    <property type="entry name" value="Leucine-rich Repeat Variant"/>
    <property type="match status" value="1"/>
</dbReference>
<dbReference type="EMBL" id="CP059660">
    <property type="protein sequence ID" value="QRW18276.1"/>
    <property type="molecule type" value="Genomic_DNA"/>
</dbReference>
<protein>
    <submittedName>
        <fullName evidence="4">RRM/R3H domain-containing protein</fullName>
    </submittedName>
</protein>
<dbReference type="SUPFAM" id="SSF48371">
    <property type="entry name" value="ARM repeat"/>
    <property type="match status" value="1"/>
</dbReference>
<feature type="compositionally biased region" description="Basic and acidic residues" evidence="3">
    <location>
        <begin position="960"/>
        <end position="969"/>
    </location>
</feature>
<feature type="compositionally biased region" description="Polar residues" evidence="3">
    <location>
        <begin position="471"/>
        <end position="483"/>
    </location>
</feature>
<proteinExistence type="predicted"/>
<dbReference type="KEGG" id="rsx:RhiXN_03200"/>
<organism evidence="4 5">
    <name type="scientific">Rhizoctonia solani</name>
    <dbReference type="NCBI Taxonomy" id="456999"/>
    <lineage>
        <taxon>Eukaryota</taxon>
        <taxon>Fungi</taxon>
        <taxon>Dikarya</taxon>
        <taxon>Basidiomycota</taxon>
        <taxon>Agaricomycotina</taxon>
        <taxon>Agaricomycetes</taxon>
        <taxon>Cantharellales</taxon>
        <taxon>Ceratobasidiaceae</taxon>
        <taxon>Rhizoctonia</taxon>
    </lineage>
</organism>
<dbReference type="PANTHER" id="PTHR10648:SF1">
    <property type="entry name" value="SERINE_THREONINE-PROTEIN PHOSPHATASE 4 REGULATORY SUBUNIT 1"/>
    <property type="match status" value="1"/>
</dbReference>
<feature type="compositionally biased region" description="Polar residues" evidence="3">
    <location>
        <begin position="239"/>
        <end position="255"/>
    </location>
</feature>
<dbReference type="GO" id="GO:0019888">
    <property type="term" value="F:protein phosphatase regulator activity"/>
    <property type="evidence" value="ECO:0007669"/>
    <property type="project" value="TreeGrafter"/>
</dbReference>
<dbReference type="GeneID" id="67025480"/>
<dbReference type="GO" id="GO:0005737">
    <property type="term" value="C:cytoplasm"/>
    <property type="evidence" value="ECO:0007669"/>
    <property type="project" value="TreeGrafter"/>
</dbReference>
<reference evidence="4" key="1">
    <citation type="submission" date="2020-05" db="EMBL/GenBank/DDBJ databases">
        <title>Evolutionary and genomic comparisons of hybrid uninucleate and nonhybrid Rhizoctonia fungi.</title>
        <authorList>
            <person name="Li C."/>
            <person name="Chen X."/>
        </authorList>
    </citation>
    <scope>NUCLEOTIDE SEQUENCE</scope>
    <source>
        <strain evidence="4">AG-1 IA</strain>
    </source>
</reference>
<dbReference type="InterPro" id="IPR011989">
    <property type="entry name" value="ARM-like"/>
</dbReference>